<dbReference type="EMBL" id="BQKM01000008">
    <property type="protein sequence ID" value="GJN53892.1"/>
    <property type="molecule type" value="Genomic_DNA"/>
</dbReference>
<evidence type="ECO:0000313" key="1">
    <source>
        <dbReference type="EMBL" id="BCG24867.1"/>
    </source>
</evidence>
<name>A0A6J4E4S9_9PSED</name>
<dbReference type="Proteomes" id="UP000509383">
    <property type="component" value="Chromosome"/>
</dbReference>
<evidence type="ECO:0000313" key="2">
    <source>
        <dbReference type="EMBL" id="GJN53892.1"/>
    </source>
</evidence>
<protein>
    <submittedName>
        <fullName evidence="1">Uncharacterized protein</fullName>
    </submittedName>
</protein>
<gene>
    <name evidence="1" type="ORF">TUM18999_30580</name>
    <name evidence="2" type="ORF">TUM20286_36440</name>
</gene>
<dbReference type="EMBL" id="AP023189">
    <property type="protein sequence ID" value="BCG24867.1"/>
    <property type="molecule type" value="Genomic_DNA"/>
</dbReference>
<evidence type="ECO:0000313" key="3">
    <source>
        <dbReference type="Proteomes" id="UP000509383"/>
    </source>
</evidence>
<dbReference type="Proteomes" id="UP001054892">
    <property type="component" value="Unassembled WGS sequence"/>
</dbReference>
<evidence type="ECO:0000313" key="4">
    <source>
        <dbReference type="Proteomes" id="UP001054892"/>
    </source>
</evidence>
<proteinExistence type="predicted"/>
<organism evidence="1 3">
    <name type="scientific">Pseudomonas tohonis</name>
    <dbReference type="NCBI Taxonomy" id="2725477"/>
    <lineage>
        <taxon>Bacteria</taxon>
        <taxon>Pseudomonadati</taxon>
        <taxon>Pseudomonadota</taxon>
        <taxon>Gammaproteobacteria</taxon>
        <taxon>Pseudomonadales</taxon>
        <taxon>Pseudomonadaceae</taxon>
        <taxon>Pseudomonas</taxon>
    </lineage>
</organism>
<dbReference type="KEGG" id="ptw:TUM18999_30580"/>
<keyword evidence="4" id="KW-1185">Reference proteome</keyword>
<sequence>MAHWIITYHKDNNTSTLDIEAASKPDTEEANRQLLAWAEDNLPAGEYAESEDHSREPAIQLLKRYGITITGISRA</sequence>
<dbReference type="RefSeq" id="WP_173175458.1">
    <property type="nucleotide sequence ID" value="NZ_AP023189.1"/>
</dbReference>
<reference evidence="1 3" key="1">
    <citation type="submission" date="2020-05" db="EMBL/GenBank/DDBJ databases">
        <title>Characterization of novel class B3 metallo-beta-lactamase from novel Pseudomonas species.</title>
        <authorList>
            <person name="Yamada K."/>
            <person name="Aoki K."/>
            <person name="Ishii Y."/>
        </authorList>
    </citation>
    <scope>NUCLEOTIDE SEQUENCE [LARGE SCALE GENOMIC DNA]</scope>
    <source>
        <strain evidence="1 3">TUM18999</strain>
        <strain evidence="2 4">TUM20286</strain>
    </source>
</reference>
<accession>A0A6J4E4S9</accession>
<dbReference type="AlphaFoldDB" id="A0A6J4E4S9"/>